<dbReference type="Proteomes" id="UP000289340">
    <property type="component" value="Chromosome 15"/>
</dbReference>
<keyword evidence="2" id="KW-1185">Reference proteome</keyword>
<comment type="caution">
    <text evidence="1">The sequence shown here is derived from an EMBL/GenBank/DDBJ whole genome shotgun (WGS) entry which is preliminary data.</text>
</comment>
<sequence length="73" mass="8617">MHFIELPKPCFVEIPYLRHGQKKNLSKEIYTKKITPENKKGSCKLGHIDFTRTPETDRAHTFRKSLQDLSELF</sequence>
<evidence type="ECO:0000313" key="1">
    <source>
        <dbReference type="EMBL" id="RZB64297.1"/>
    </source>
</evidence>
<gene>
    <name evidence="1" type="ORF">D0Y65_040715</name>
</gene>
<name>A0A445GSJ8_GLYSO</name>
<evidence type="ECO:0000313" key="2">
    <source>
        <dbReference type="Proteomes" id="UP000289340"/>
    </source>
</evidence>
<reference evidence="1 2" key="1">
    <citation type="submission" date="2018-09" db="EMBL/GenBank/DDBJ databases">
        <title>A high-quality reference genome of wild soybean provides a powerful tool to mine soybean genomes.</title>
        <authorList>
            <person name="Xie M."/>
            <person name="Chung C.Y.L."/>
            <person name="Li M.-W."/>
            <person name="Wong F.-L."/>
            <person name="Chan T.-F."/>
            <person name="Lam H.-M."/>
        </authorList>
    </citation>
    <scope>NUCLEOTIDE SEQUENCE [LARGE SCALE GENOMIC DNA]</scope>
    <source>
        <strain evidence="2">cv. W05</strain>
        <tissue evidence="1">Hypocotyl of etiolated seedlings</tissue>
    </source>
</reference>
<dbReference type="AlphaFoldDB" id="A0A445GSJ8"/>
<organism evidence="1 2">
    <name type="scientific">Glycine soja</name>
    <name type="common">Wild soybean</name>
    <dbReference type="NCBI Taxonomy" id="3848"/>
    <lineage>
        <taxon>Eukaryota</taxon>
        <taxon>Viridiplantae</taxon>
        <taxon>Streptophyta</taxon>
        <taxon>Embryophyta</taxon>
        <taxon>Tracheophyta</taxon>
        <taxon>Spermatophyta</taxon>
        <taxon>Magnoliopsida</taxon>
        <taxon>eudicotyledons</taxon>
        <taxon>Gunneridae</taxon>
        <taxon>Pentapetalae</taxon>
        <taxon>rosids</taxon>
        <taxon>fabids</taxon>
        <taxon>Fabales</taxon>
        <taxon>Fabaceae</taxon>
        <taxon>Papilionoideae</taxon>
        <taxon>50 kb inversion clade</taxon>
        <taxon>NPAAA clade</taxon>
        <taxon>indigoferoid/millettioid clade</taxon>
        <taxon>Phaseoleae</taxon>
        <taxon>Glycine</taxon>
        <taxon>Glycine subgen. Soja</taxon>
    </lineage>
</organism>
<dbReference type="EMBL" id="QZWG01000015">
    <property type="protein sequence ID" value="RZB64297.1"/>
    <property type="molecule type" value="Genomic_DNA"/>
</dbReference>
<accession>A0A445GSJ8</accession>
<protein>
    <submittedName>
        <fullName evidence="1">Uncharacterized protein</fullName>
    </submittedName>
</protein>
<proteinExistence type="predicted"/>